<protein>
    <submittedName>
        <fullName evidence="2">Uncharacterized protein</fullName>
    </submittedName>
</protein>
<dbReference type="EMBL" id="BLBS01000010">
    <property type="protein sequence ID" value="GET86390.1"/>
    <property type="molecule type" value="Genomic_DNA"/>
</dbReference>
<name>A0A640K9T0_LEITA</name>
<dbReference type="VEuPathDB" id="TriTrypDB:LtaPh_0913500"/>
<sequence>MDMVVVKVNGVRHSVPVLIPHHVDGLARYAARYLPSSSMQNFGRLESSFFSMSYLPQEREQPTAEDPNANRSKTPPL</sequence>
<keyword evidence="3" id="KW-1185">Reference proteome</keyword>
<reference evidence="2" key="1">
    <citation type="submission" date="2019-11" db="EMBL/GenBank/DDBJ databases">
        <title>Leishmania tarentolae CDS.</title>
        <authorList>
            <person name="Goto Y."/>
            <person name="Yamagishi J."/>
        </authorList>
    </citation>
    <scope>NUCLEOTIDE SEQUENCE [LARGE SCALE GENOMIC DNA]</scope>
    <source>
        <strain evidence="2">Parrot Tar II</strain>
    </source>
</reference>
<evidence type="ECO:0000313" key="3">
    <source>
        <dbReference type="Proteomes" id="UP000419144"/>
    </source>
</evidence>
<proteinExistence type="predicted"/>
<comment type="caution">
    <text evidence="2">The sequence shown here is derived from an EMBL/GenBank/DDBJ whole genome shotgun (WGS) entry which is preliminary data.</text>
</comment>
<gene>
    <name evidence="2" type="ORF">LtaPh_0913500</name>
</gene>
<dbReference type="Proteomes" id="UP000419144">
    <property type="component" value="Unassembled WGS sequence"/>
</dbReference>
<evidence type="ECO:0000256" key="1">
    <source>
        <dbReference type="SAM" id="MobiDB-lite"/>
    </source>
</evidence>
<organism evidence="2 3">
    <name type="scientific">Leishmania tarentolae</name>
    <name type="common">Sauroleishmania tarentolae</name>
    <dbReference type="NCBI Taxonomy" id="5689"/>
    <lineage>
        <taxon>Eukaryota</taxon>
        <taxon>Discoba</taxon>
        <taxon>Euglenozoa</taxon>
        <taxon>Kinetoplastea</taxon>
        <taxon>Metakinetoplastina</taxon>
        <taxon>Trypanosomatida</taxon>
        <taxon>Trypanosomatidae</taxon>
        <taxon>Leishmaniinae</taxon>
        <taxon>Leishmania</taxon>
        <taxon>lizard Leishmania</taxon>
    </lineage>
</organism>
<feature type="region of interest" description="Disordered" evidence="1">
    <location>
        <begin position="56"/>
        <end position="77"/>
    </location>
</feature>
<evidence type="ECO:0000313" key="2">
    <source>
        <dbReference type="EMBL" id="GET86390.1"/>
    </source>
</evidence>
<accession>A0A640K9T0</accession>
<dbReference type="AlphaFoldDB" id="A0A640K9T0"/>